<organism evidence="2 3">
    <name type="scientific">Microseira wollei NIES-4236</name>
    <dbReference type="NCBI Taxonomy" id="2530354"/>
    <lineage>
        <taxon>Bacteria</taxon>
        <taxon>Bacillati</taxon>
        <taxon>Cyanobacteriota</taxon>
        <taxon>Cyanophyceae</taxon>
        <taxon>Oscillatoriophycideae</taxon>
        <taxon>Aerosakkonematales</taxon>
        <taxon>Aerosakkonemataceae</taxon>
        <taxon>Microseira</taxon>
    </lineage>
</organism>
<dbReference type="PRINTS" id="PR00364">
    <property type="entry name" value="DISEASERSIST"/>
</dbReference>
<dbReference type="InterPro" id="IPR002182">
    <property type="entry name" value="NB-ARC"/>
</dbReference>
<dbReference type="PANTHER" id="PTHR47691">
    <property type="entry name" value="REGULATOR-RELATED"/>
    <property type="match status" value="1"/>
</dbReference>
<dbReference type="Proteomes" id="UP001050975">
    <property type="component" value="Unassembled WGS sequence"/>
</dbReference>
<dbReference type="InterPro" id="IPR027417">
    <property type="entry name" value="P-loop_NTPase"/>
</dbReference>
<dbReference type="Pfam" id="PF00931">
    <property type="entry name" value="NB-ARC"/>
    <property type="match status" value="1"/>
</dbReference>
<evidence type="ECO:0000259" key="1">
    <source>
        <dbReference type="Pfam" id="PF00931"/>
    </source>
</evidence>
<name>A0AAV3XID6_9CYAN</name>
<reference evidence="2" key="1">
    <citation type="submission" date="2019-10" db="EMBL/GenBank/DDBJ databases">
        <title>Draft genome sequece of Microseira wollei NIES-4236.</title>
        <authorList>
            <person name="Yamaguchi H."/>
            <person name="Suzuki S."/>
            <person name="Kawachi M."/>
        </authorList>
    </citation>
    <scope>NUCLEOTIDE SEQUENCE</scope>
    <source>
        <strain evidence="2">NIES-4236</strain>
    </source>
</reference>
<dbReference type="EMBL" id="BLAY01000077">
    <property type="protein sequence ID" value="GET39910.1"/>
    <property type="molecule type" value="Genomic_DNA"/>
</dbReference>
<keyword evidence="3" id="KW-1185">Reference proteome</keyword>
<sequence length="538" mass="60532">MFATDSLRASATGMEIVDRARRRQGWTKTCTATWWQTAHTSRATLRRFWLGKPIQRDNFIAICAAVGISNWSEIADTKLVPESEQTVLADWGEAPELDSFYGRTAELNQLVEWISQDRCKVIALLGLGGIGKTTLAVMLADQIQEQFEVLIWRSLKVAQSIESLLGSLLSVLSSTQVVVSPGEINRGISQLIEYLRQRRCLVILDEAEVIFASDKSKSRPGVGRCREGYEGYGELLRRVSSDRHQSCIVLTSREKPQEIAVLQGENLPVRSLQLRGLPPQEAIEIFQAKGYSDSEPGLTELIALYGGNPLALKVITTMIQEVFNGNVAEFLSQSTLVLGDRLRTLLQQQVNRLCELEKELLYWLTIEREPVSLSRLQANLHVPPAASFVVEALASLERRSLLEKVTPADRVLYALQPLVMKYVTEELIEQVIDEIDAVLETQNIEHFQVFRNHSLVKPNAPSNPDDRSAYQVLARLVQSLQREFRSESNLESHLLQIQGLLRKRSPLAVGYAGRNLREIFQALAIYSSTSDWQDIPIR</sequence>
<dbReference type="Gene3D" id="3.40.50.300">
    <property type="entry name" value="P-loop containing nucleotide triphosphate hydrolases"/>
    <property type="match status" value="1"/>
</dbReference>
<comment type="caution">
    <text evidence="2">The sequence shown here is derived from an EMBL/GenBank/DDBJ whole genome shotgun (WGS) entry which is preliminary data.</text>
</comment>
<accession>A0AAV3XID6</accession>
<dbReference type="RefSeq" id="WP_226585597.1">
    <property type="nucleotide sequence ID" value="NZ_BLAY01000077.1"/>
</dbReference>
<dbReference type="PANTHER" id="PTHR47691:SF3">
    <property type="entry name" value="HTH-TYPE TRANSCRIPTIONAL REGULATOR RV0890C-RELATED"/>
    <property type="match status" value="1"/>
</dbReference>
<dbReference type="SUPFAM" id="SSF52540">
    <property type="entry name" value="P-loop containing nucleoside triphosphate hydrolases"/>
    <property type="match status" value="1"/>
</dbReference>
<feature type="domain" description="NB-ARC" evidence="1">
    <location>
        <begin position="105"/>
        <end position="206"/>
    </location>
</feature>
<evidence type="ECO:0000313" key="2">
    <source>
        <dbReference type="EMBL" id="GET39910.1"/>
    </source>
</evidence>
<evidence type="ECO:0000313" key="3">
    <source>
        <dbReference type="Proteomes" id="UP001050975"/>
    </source>
</evidence>
<proteinExistence type="predicted"/>
<gene>
    <name evidence="2" type="ORF">MiSe_46820</name>
</gene>
<dbReference type="AlphaFoldDB" id="A0AAV3XID6"/>
<dbReference type="GO" id="GO:0043531">
    <property type="term" value="F:ADP binding"/>
    <property type="evidence" value="ECO:0007669"/>
    <property type="project" value="InterPro"/>
</dbReference>
<protein>
    <submittedName>
        <fullName evidence="2">NB-ARC domain-containing protein</fullName>
    </submittedName>
</protein>